<dbReference type="Proteomes" id="UP000309038">
    <property type="component" value="Unassembled WGS sequence"/>
</dbReference>
<feature type="region of interest" description="Disordered" evidence="1">
    <location>
        <begin position="689"/>
        <end position="710"/>
    </location>
</feature>
<dbReference type="InterPro" id="IPR053169">
    <property type="entry name" value="MUG_Protein"/>
</dbReference>
<comment type="caution">
    <text evidence="3">The sequence shown here is derived from an EMBL/GenBank/DDBJ whole genome shotgun (WGS) entry which is preliminary data.</text>
</comment>
<proteinExistence type="predicted"/>
<gene>
    <name evidence="3" type="ORF">EW026_g4732</name>
</gene>
<organism evidence="3 4">
    <name type="scientific">Hermanssonia centrifuga</name>
    <dbReference type="NCBI Taxonomy" id="98765"/>
    <lineage>
        <taxon>Eukaryota</taxon>
        <taxon>Fungi</taxon>
        <taxon>Dikarya</taxon>
        <taxon>Basidiomycota</taxon>
        <taxon>Agaricomycotina</taxon>
        <taxon>Agaricomycetes</taxon>
        <taxon>Polyporales</taxon>
        <taxon>Meruliaceae</taxon>
        <taxon>Hermanssonia</taxon>
    </lineage>
</organism>
<dbReference type="InterPro" id="IPR011050">
    <property type="entry name" value="Pectin_lyase_fold/virulence"/>
</dbReference>
<dbReference type="Gene3D" id="2.160.20.10">
    <property type="entry name" value="Single-stranded right-handed beta-helix, Pectin lyase-like"/>
    <property type="match status" value="2"/>
</dbReference>
<evidence type="ECO:0000313" key="4">
    <source>
        <dbReference type="Proteomes" id="UP000309038"/>
    </source>
</evidence>
<dbReference type="InterPro" id="IPR005198">
    <property type="entry name" value="Glyco_hydro_76"/>
</dbReference>
<dbReference type="Pfam" id="PF12708">
    <property type="entry name" value="Pect-lyase_RHGA_epim"/>
    <property type="match status" value="1"/>
</dbReference>
<dbReference type="InterPro" id="IPR024535">
    <property type="entry name" value="RHGA/B-epi-like_pectate_lyase"/>
</dbReference>
<dbReference type="PANTHER" id="PTHR47791">
    <property type="entry name" value="MEIOTICALLY UP-REGULATED GENE 191 PROTEIN"/>
    <property type="match status" value="1"/>
</dbReference>
<keyword evidence="4" id="KW-1185">Reference proteome</keyword>
<feature type="domain" description="Rhamnogalacturonase A/B/Epimerase-like pectate lyase" evidence="2">
    <location>
        <begin position="13"/>
        <end position="217"/>
    </location>
</feature>
<evidence type="ECO:0000313" key="3">
    <source>
        <dbReference type="EMBL" id="THG97229.1"/>
    </source>
</evidence>
<evidence type="ECO:0000259" key="2">
    <source>
        <dbReference type="Pfam" id="PF12708"/>
    </source>
</evidence>
<dbReference type="Gene3D" id="1.50.10.20">
    <property type="match status" value="1"/>
</dbReference>
<dbReference type="GO" id="GO:0005975">
    <property type="term" value="P:carbohydrate metabolic process"/>
    <property type="evidence" value="ECO:0007669"/>
    <property type="project" value="InterPro"/>
</dbReference>
<dbReference type="EMBL" id="SGPJ01000181">
    <property type="protein sequence ID" value="THG97229.1"/>
    <property type="molecule type" value="Genomic_DNA"/>
</dbReference>
<reference evidence="3 4" key="1">
    <citation type="submission" date="2019-02" db="EMBL/GenBank/DDBJ databases">
        <title>Genome sequencing of the rare red list fungi Phlebia centrifuga.</title>
        <authorList>
            <person name="Buettner E."/>
            <person name="Kellner H."/>
        </authorList>
    </citation>
    <scope>NUCLEOTIDE SEQUENCE [LARGE SCALE GENOMIC DNA]</scope>
    <source>
        <strain evidence="3 4">DSM 108282</strain>
    </source>
</reference>
<dbReference type="AlphaFoldDB" id="A0A4S4KKR1"/>
<protein>
    <recommendedName>
        <fullName evidence="2">Rhamnogalacturonase A/B/Epimerase-like pectate lyase domain-containing protein</fullName>
    </recommendedName>
</protein>
<dbReference type="SUPFAM" id="SSF51126">
    <property type="entry name" value="Pectin lyase-like"/>
    <property type="match status" value="2"/>
</dbReference>
<dbReference type="PANTHER" id="PTHR47791:SF3">
    <property type="entry name" value="MEIOTICALLY UP-REGULATED GENE 191 PROTEIN"/>
    <property type="match status" value="1"/>
</dbReference>
<dbReference type="CDD" id="cd23668">
    <property type="entry name" value="GH55_beta13glucanase-like"/>
    <property type="match status" value="1"/>
</dbReference>
<name>A0A4S4KKR1_9APHY</name>
<dbReference type="Pfam" id="PF03663">
    <property type="entry name" value="Glyco_hydro_76"/>
    <property type="match status" value="1"/>
</dbReference>
<sequence length="993" mass="106159">MRYQAARAAEMQHYRVTTPIIPYYYTALVGDANNRPTLLADSNFAGIAVIDADVYTGGTAGPSWNCPSADPEWYCPVNNFFKSVRNFVIDTTRMPPDQYGTGLHWQVGQATSLINVHVSMSTASGNKHQGIYMENGSGGFMADLSFNGGAFGMWISNQQFVPLVYRSLIRMASSSSVIFRFTIHNVVITNADTGIFQQWNWGFTFKNIQISGCRIGFGLNTGGLTEAGQTAGSIVILDSSISATTAAVQTSSDQSSSLGGSIVLQNVDLSGSPVGVVDGSNNQFLAGGGTVNQFVLGNVYSGDTKTYTYTHVAAPGPDLPPALLDPSSSNNGVFFRTRPQYQTYAADQFISAKANGVKCDGNTDDTTNLQNLINDYWGCKIIYLDAGTCKVTSTIVVPAGTIIVGEFWTTILASGSTFSDASNPVPVLQVGNPGDTGGVEISDIVVSTTAGSAGAICIEWNVKGEAGTVGMWDVHVRIGGAIGTGIQVSQCPAGGSTTSTTCQGAFLGLHVKATGSGYFENVWVWTADHDLDDPNQGQIDSFNARGIFIDHAVGPAFYQYSIVGSNNVYAGMIQTETPYYQPVPAVPAPFQSSATWNDPSWANSGSAWALNIASSSDIFIYGAGLYSFFINYSKTCKTSVSCQKSLVLIDSDSTAIYVYSLSTIGATTMLTIDSTDVISQSDNTDGLQSTVSKWSASNTTPTNPTPPSTTVGCASLQTPAKAAMDILMDPTDGFWFNRDCRNAICGHYPEPGTSSPGLSAQEWTNVNTFETIYNTMWQTQDDDYDDLIEIQTIVPNKDNGDDHVLPVTSSFSSDPDGNLRTWANKAAAWYTTGKGQTLRDTDGLWFDGTNSSCNAPDHHKWTYNQGPILSALGAMANLTGDNSYIDFALTTLDGVVNSPGTPSLPQTENGNNFLEIVNGNLAEWCDGASSSTCNNDQQYFKGAFMKHLQYFLDNVNNTVRDHYAGFVGEQASAVIHYGTNSDGDIGSVWYAPE</sequence>
<dbReference type="InterPro" id="IPR012334">
    <property type="entry name" value="Pectin_lyas_fold"/>
</dbReference>
<evidence type="ECO:0000256" key="1">
    <source>
        <dbReference type="SAM" id="MobiDB-lite"/>
    </source>
</evidence>
<dbReference type="InterPro" id="IPR008928">
    <property type="entry name" value="6-hairpin_glycosidase_sf"/>
</dbReference>
<accession>A0A4S4KKR1</accession>
<dbReference type="SUPFAM" id="SSF48208">
    <property type="entry name" value="Six-hairpin glycosidases"/>
    <property type="match status" value="1"/>
</dbReference>